<evidence type="ECO:0000313" key="1">
    <source>
        <dbReference type="EMBL" id="SNV78546.1"/>
    </source>
</evidence>
<name>A0A240A6P5_9CORY</name>
<proteinExistence type="predicted"/>
<reference evidence="1 2" key="1">
    <citation type="submission" date="2017-06" db="EMBL/GenBank/DDBJ databases">
        <authorList>
            <consortium name="Pathogen Informatics"/>
        </authorList>
    </citation>
    <scope>NUCLEOTIDE SEQUENCE [LARGE SCALE GENOMIC DNA]</scope>
    <source>
        <strain evidence="1 2">NCTC13015</strain>
    </source>
</reference>
<dbReference type="EMBL" id="LT906467">
    <property type="protein sequence ID" value="SNV78546.1"/>
    <property type="molecule type" value="Genomic_DNA"/>
</dbReference>
<gene>
    <name evidence="1" type="ORF">SAMEA4535761_01850</name>
</gene>
<evidence type="ECO:0000313" key="2">
    <source>
        <dbReference type="Proteomes" id="UP000215374"/>
    </source>
</evidence>
<protein>
    <submittedName>
        <fullName evidence="1">Uncharacterized protein</fullName>
    </submittedName>
</protein>
<organism evidence="1 2">
    <name type="scientific">Corynebacterium imitans</name>
    <dbReference type="NCBI Taxonomy" id="156978"/>
    <lineage>
        <taxon>Bacteria</taxon>
        <taxon>Bacillati</taxon>
        <taxon>Actinomycetota</taxon>
        <taxon>Actinomycetes</taxon>
        <taxon>Mycobacteriales</taxon>
        <taxon>Corynebacteriaceae</taxon>
        <taxon>Corynebacterium</taxon>
    </lineage>
</organism>
<dbReference type="AlphaFoldDB" id="A0A240A6P5"/>
<dbReference type="Proteomes" id="UP000215374">
    <property type="component" value="Chromosome 1"/>
</dbReference>
<accession>A0A240A6P5</accession>
<sequence length="54" mass="5922">MRSLLSHKLTGTEISELESLARCSASPTIRDLLREIARAARQGEDVVAADRRGN</sequence>
<dbReference type="RefSeq" id="WP_157727811.1">
    <property type="nucleotide sequence ID" value="NZ_CP009211.1"/>
</dbReference>